<organism evidence="2 3">
    <name type="scientific">Venturia nashicola</name>
    <dbReference type="NCBI Taxonomy" id="86259"/>
    <lineage>
        <taxon>Eukaryota</taxon>
        <taxon>Fungi</taxon>
        <taxon>Dikarya</taxon>
        <taxon>Ascomycota</taxon>
        <taxon>Pezizomycotina</taxon>
        <taxon>Dothideomycetes</taxon>
        <taxon>Pleosporomycetidae</taxon>
        <taxon>Venturiales</taxon>
        <taxon>Venturiaceae</taxon>
        <taxon>Venturia</taxon>
    </lineage>
</organism>
<dbReference type="AlphaFoldDB" id="A0A4Z1PBY9"/>
<dbReference type="Proteomes" id="UP000298493">
    <property type="component" value="Unassembled WGS sequence"/>
</dbReference>
<evidence type="ECO:0000313" key="3">
    <source>
        <dbReference type="Proteomes" id="UP000298493"/>
    </source>
</evidence>
<reference evidence="2 3" key="1">
    <citation type="submission" date="2019-04" db="EMBL/GenBank/DDBJ databases">
        <title>High contiguity whole genome sequence and gene annotation resource for two Venturia nashicola isolates.</title>
        <authorList>
            <person name="Prokchorchik M."/>
            <person name="Won K."/>
            <person name="Lee Y."/>
            <person name="Choi E.D."/>
            <person name="Segonzac C."/>
            <person name="Sohn K.H."/>
        </authorList>
    </citation>
    <scope>NUCLEOTIDE SEQUENCE [LARGE SCALE GENOMIC DNA]</scope>
    <source>
        <strain evidence="2 3">PRI2</strain>
    </source>
</reference>
<comment type="caution">
    <text evidence="2">The sequence shown here is derived from an EMBL/GenBank/DDBJ whole genome shotgun (WGS) entry which is preliminary data.</text>
</comment>
<proteinExistence type="predicted"/>
<evidence type="ECO:0000313" key="2">
    <source>
        <dbReference type="EMBL" id="TID26898.1"/>
    </source>
</evidence>
<feature type="region of interest" description="Disordered" evidence="1">
    <location>
        <begin position="70"/>
        <end position="89"/>
    </location>
</feature>
<evidence type="ECO:0000256" key="1">
    <source>
        <dbReference type="SAM" id="MobiDB-lite"/>
    </source>
</evidence>
<accession>A0A4Z1PBY9</accession>
<name>A0A4Z1PBY9_9PEZI</name>
<gene>
    <name evidence="2" type="ORF">E6O75_ATG01391</name>
</gene>
<dbReference type="EMBL" id="SNSC02000002">
    <property type="protein sequence ID" value="TID26898.1"/>
    <property type="molecule type" value="Genomic_DNA"/>
</dbReference>
<protein>
    <submittedName>
        <fullName evidence="2">Uncharacterized protein</fullName>
    </submittedName>
</protein>
<keyword evidence="3" id="KW-1185">Reference proteome</keyword>
<sequence>MCHQNLRQYTCGCLKPEHFHQCRQLQGTPYRCENITKVTIVSTAPFPCATHLTPLNPVEIAGIHGLQKEALEEEEREKGEEGDRTVRII</sequence>